<keyword evidence="2 3" id="KW-0808">Transferase</keyword>
<dbReference type="CDD" id="cd03784">
    <property type="entry name" value="GT1_Gtf-like"/>
    <property type="match status" value="1"/>
</dbReference>
<comment type="caution">
    <text evidence="5">The sequence shown here is derived from an EMBL/GenBank/DDBJ whole genome shotgun (WGS) entry which is preliminary data.</text>
</comment>
<dbReference type="InterPro" id="IPR002213">
    <property type="entry name" value="UDP_glucos_trans"/>
</dbReference>
<dbReference type="EC" id="2.4.1.-" evidence="4"/>
<keyword evidence="6" id="KW-1185">Reference proteome</keyword>
<dbReference type="FunFam" id="3.40.50.2000:FF:000019">
    <property type="entry name" value="Glycosyltransferase"/>
    <property type="match status" value="1"/>
</dbReference>
<dbReference type="InterPro" id="IPR035595">
    <property type="entry name" value="UDP_glycos_trans_CS"/>
</dbReference>
<dbReference type="AlphaFoldDB" id="A0AAW1LP18"/>
<evidence type="ECO:0000256" key="1">
    <source>
        <dbReference type="ARBA" id="ARBA00009995"/>
    </source>
</evidence>
<proteinExistence type="inferred from homology"/>
<evidence type="ECO:0000256" key="3">
    <source>
        <dbReference type="RuleBase" id="RU003718"/>
    </source>
</evidence>
<evidence type="ECO:0000256" key="2">
    <source>
        <dbReference type="ARBA" id="ARBA00022679"/>
    </source>
</evidence>
<dbReference type="PANTHER" id="PTHR11926:SF1553">
    <property type="entry name" value="GLYCOSYLTRANSFERASE"/>
    <property type="match status" value="1"/>
</dbReference>
<dbReference type="PROSITE" id="PS00375">
    <property type="entry name" value="UDPGT"/>
    <property type="match status" value="1"/>
</dbReference>
<dbReference type="GO" id="GO:0016104">
    <property type="term" value="P:triterpenoid biosynthetic process"/>
    <property type="evidence" value="ECO:0007669"/>
    <property type="project" value="UniProtKB-ARBA"/>
</dbReference>
<evidence type="ECO:0000313" key="6">
    <source>
        <dbReference type="Proteomes" id="UP001443914"/>
    </source>
</evidence>
<keyword evidence="3" id="KW-0328">Glycosyltransferase</keyword>
<evidence type="ECO:0000313" key="5">
    <source>
        <dbReference type="EMBL" id="KAK9735940.1"/>
    </source>
</evidence>
<dbReference type="GO" id="GO:0016135">
    <property type="term" value="P:saponin biosynthetic process"/>
    <property type="evidence" value="ECO:0007669"/>
    <property type="project" value="UniProtKB-ARBA"/>
</dbReference>
<evidence type="ECO:0000256" key="4">
    <source>
        <dbReference type="RuleBase" id="RU362057"/>
    </source>
</evidence>
<dbReference type="PANTHER" id="PTHR11926">
    <property type="entry name" value="GLUCOSYL/GLUCURONOSYL TRANSFERASES"/>
    <property type="match status" value="1"/>
</dbReference>
<sequence>MANENNTIQVIMLPYHGQGHMNTMVQFAKRLAWKGVNVTIATTINTTQQMLSNISSSYKSITFEPIYDDTDDSQLHIKDRMARFEAEAASNLTKVLAAKKQQALNKKCLLVYHGSLNWALVVAHQQNVAGAAFFTAATASFACYYYLNIESQGKGIGLELPLVLPNPKLIVQKLPKSFLAYGDNNSNTTNMGLHPLVLWLLKDYGNSVNADFVLLNSFDKLEEEAVKWISNICNVKTIGPTIPSIYLDKQIENDVDYGFNQYKPTNEDCIKWLNTKEANCVVYIAFGSVARLSVEQMVEIAKALDHSPKSFLWVVRETEREKLPANLIEKMSGKGLVVPWAPQLEVLAHDAVGCFMSHCGWNSTIEALSFGVPILAMPQFLDQLVDAHFVDRVWGVGITPTADENDLVTREEINRCLDELMGGPKGEKIKENAAMWKESAKAALEKGGSSDKHIDEIIEWLSSS</sequence>
<dbReference type="EMBL" id="JBDFQZ010000004">
    <property type="protein sequence ID" value="KAK9735940.1"/>
    <property type="molecule type" value="Genomic_DNA"/>
</dbReference>
<name>A0AAW1LP18_SAPOF</name>
<dbReference type="Proteomes" id="UP001443914">
    <property type="component" value="Unassembled WGS sequence"/>
</dbReference>
<dbReference type="GO" id="GO:0080044">
    <property type="term" value="F:quercetin 7-O-glucosyltransferase activity"/>
    <property type="evidence" value="ECO:0007669"/>
    <property type="project" value="TreeGrafter"/>
</dbReference>
<accession>A0AAW1LP18</accession>
<dbReference type="GO" id="GO:0080043">
    <property type="term" value="F:quercetin 3-O-glucosyltransferase activity"/>
    <property type="evidence" value="ECO:0007669"/>
    <property type="project" value="TreeGrafter"/>
</dbReference>
<organism evidence="5 6">
    <name type="scientific">Saponaria officinalis</name>
    <name type="common">Common soapwort</name>
    <name type="synonym">Lychnis saponaria</name>
    <dbReference type="NCBI Taxonomy" id="3572"/>
    <lineage>
        <taxon>Eukaryota</taxon>
        <taxon>Viridiplantae</taxon>
        <taxon>Streptophyta</taxon>
        <taxon>Embryophyta</taxon>
        <taxon>Tracheophyta</taxon>
        <taxon>Spermatophyta</taxon>
        <taxon>Magnoliopsida</taxon>
        <taxon>eudicotyledons</taxon>
        <taxon>Gunneridae</taxon>
        <taxon>Pentapetalae</taxon>
        <taxon>Caryophyllales</taxon>
        <taxon>Caryophyllaceae</taxon>
        <taxon>Caryophylleae</taxon>
        <taxon>Saponaria</taxon>
    </lineage>
</organism>
<protein>
    <recommendedName>
        <fullName evidence="4">Glycosyltransferase</fullName>
        <ecNumber evidence="4">2.4.1.-</ecNumber>
    </recommendedName>
</protein>
<reference evidence="5" key="1">
    <citation type="submission" date="2024-03" db="EMBL/GenBank/DDBJ databases">
        <title>WGS assembly of Saponaria officinalis var. Norfolk2.</title>
        <authorList>
            <person name="Jenkins J."/>
            <person name="Shu S."/>
            <person name="Grimwood J."/>
            <person name="Barry K."/>
            <person name="Goodstein D."/>
            <person name="Schmutz J."/>
            <person name="Leebens-Mack J."/>
            <person name="Osbourn A."/>
        </authorList>
    </citation>
    <scope>NUCLEOTIDE SEQUENCE [LARGE SCALE GENOMIC DNA]</scope>
    <source>
        <strain evidence="5">JIC</strain>
    </source>
</reference>
<dbReference type="SUPFAM" id="SSF53756">
    <property type="entry name" value="UDP-Glycosyltransferase/glycogen phosphorylase"/>
    <property type="match status" value="1"/>
</dbReference>
<comment type="similarity">
    <text evidence="1 3">Belongs to the UDP-glycosyltransferase family.</text>
</comment>
<dbReference type="Gene3D" id="3.40.50.2000">
    <property type="entry name" value="Glycogen Phosphorylase B"/>
    <property type="match status" value="2"/>
</dbReference>
<dbReference type="Pfam" id="PF00201">
    <property type="entry name" value="UDPGT"/>
    <property type="match status" value="1"/>
</dbReference>
<gene>
    <name evidence="5" type="ORF">RND81_04G239700</name>
</gene>